<evidence type="ECO:0000256" key="6">
    <source>
        <dbReference type="SAM" id="MobiDB-lite"/>
    </source>
</evidence>
<dbReference type="PROSITE" id="PS51683">
    <property type="entry name" value="SAM_OMT_II"/>
    <property type="match status" value="1"/>
</dbReference>
<keyword evidence="2" id="KW-0808">Transferase</keyword>
<evidence type="ECO:0000256" key="1">
    <source>
        <dbReference type="ARBA" id="ARBA00022603"/>
    </source>
</evidence>
<dbReference type="InterPro" id="IPR012967">
    <property type="entry name" value="COMT_dimerisation"/>
</dbReference>
<keyword evidence="3" id="KW-0949">S-adenosyl-L-methionine</keyword>
<feature type="compositionally biased region" description="Polar residues" evidence="6">
    <location>
        <begin position="1"/>
        <end position="13"/>
    </location>
</feature>
<dbReference type="SUPFAM" id="SSF46785">
    <property type="entry name" value="Winged helix' DNA-binding domain"/>
    <property type="match status" value="1"/>
</dbReference>
<sequence>MEKSTKTQVLNSQEEAKNDASEKGQNFSQAFQLVTSAALPMVLYTAVKLKLFEIIAEAGHEKKKLSASEIASKLQSKNPEASSIIDRMLCLLSSYSVFTYDVVEVASSGAGGGIQYQRVYGLSPVGELFVPNEKGNTIAHLVELLQDKVTIDNWYEMGNSIIEGGIPADRIHGMSLFEYAGKDARFNEIVNKGMAGQTSMTMKHLLDEYKGFDDIETLVDVGGGIGTSLHSIISKYPSIRGINFDLPHVVKNAPSCPGVEHIGGDMFQSVPEGDAIFLKRTLHDWNDSQCVQLLKNCFKALPDNGKVIVFEFILPSNPDTSTISRSVYQIDTVMMIIGGKERSEAEFEALAIGAGFRGIRSKCHVGTFGVIEMYK</sequence>
<evidence type="ECO:0000259" key="8">
    <source>
        <dbReference type="Pfam" id="PF08100"/>
    </source>
</evidence>
<dbReference type="Gene3D" id="3.40.50.150">
    <property type="entry name" value="Vaccinia Virus protein VP39"/>
    <property type="match status" value="1"/>
</dbReference>
<evidence type="ECO:0000313" key="9">
    <source>
        <dbReference type="EMBL" id="CAI9108287.1"/>
    </source>
</evidence>
<evidence type="ECO:0000256" key="2">
    <source>
        <dbReference type="ARBA" id="ARBA00022679"/>
    </source>
</evidence>
<dbReference type="Pfam" id="PF08100">
    <property type="entry name" value="Dimerisation"/>
    <property type="match status" value="1"/>
</dbReference>
<dbReference type="Gene3D" id="1.10.10.10">
    <property type="entry name" value="Winged helix-like DNA-binding domain superfamily/Winged helix DNA-binding domain"/>
    <property type="match status" value="1"/>
</dbReference>
<dbReference type="Pfam" id="PF00891">
    <property type="entry name" value="Methyltransf_2"/>
    <property type="match status" value="1"/>
</dbReference>
<dbReference type="EMBL" id="OX459123">
    <property type="protein sequence ID" value="CAI9108287.1"/>
    <property type="molecule type" value="Genomic_DNA"/>
</dbReference>
<gene>
    <name evidence="9" type="ORF">OLC1_LOCUS16396</name>
</gene>
<reference evidence="9" key="1">
    <citation type="submission" date="2023-03" db="EMBL/GenBank/DDBJ databases">
        <authorList>
            <person name="Julca I."/>
        </authorList>
    </citation>
    <scope>NUCLEOTIDE SEQUENCE</scope>
</reference>
<dbReference type="InterPro" id="IPR036388">
    <property type="entry name" value="WH-like_DNA-bd_sf"/>
</dbReference>
<feature type="domain" description="O-methyltransferase dimerisation" evidence="8">
    <location>
        <begin position="32"/>
        <end position="131"/>
    </location>
</feature>
<keyword evidence="10" id="KW-1185">Reference proteome</keyword>
<feature type="region of interest" description="Disordered" evidence="6">
    <location>
        <begin position="1"/>
        <end position="21"/>
    </location>
</feature>
<feature type="active site" description="Proton acceptor" evidence="5">
    <location>
        <position position="283"/>
    </location>
</feature>
<protein>
    <submittedName>
        <fullName evidence="9">OLC1v1007856C1</fullName>
    </submittedName>
</protein>
<accession>A0AAV1DNF2</accession>
<feature type="domain" description="O-methyltransferase C-terminal" evidence="7">
    <location>
        <begin position="154"/>
        <end position="357"/>
    </location>
</feature>
<dbReference type="GO" id="GO:0032259">
    <property type="term" value="P:methylation"/>
    <property type="evidence" value="ECO:0007669"/>
    <property type="project" value="UniProtKB-KW"/>
</dbReference>
<proteinExistence type="inferred from homology"/>
<dbReference type="InterPro" id="IPR016461">
    <property type="entry name" value="COMT-like"/>
</dbReference>
<evidence type="ECO:0000313" key="10">
    <source>
        <dbReference type="Proteomes" id="UP001161247"/>
    </source>
</evidence>
<dbReference type="GO" id="GO:0009813">
    <property type="term" value="P:flavonoid biosynthetic process"/>
    <property type="evidence" value="ECO:0007669"/>
    <property type="project" value="UniProtKB-ARBA"/>
</dbReference>
<dbReference type="PANTHER" id="PTHR11746">
    <property type="entry name" value="O-METHYLTRANSFERASE"/>
    <property type="match status" value="1"/>
</dbReference>
<dbReference type="GO" id="GO:0008757">
    <property type="term" value="F:S-adenosylmethionine-dependent methyltransferase activity"/>
    <property type="evidence" value="ECO:0007669"/>
    <property type="project" value="UniProtKB-ARBA"/>
</dbReference>
<comment type="similarity">
    <text evidence="4">Belongs to the class I-like SAM-binding methyltransferase superfamily. Cation-independent O-methyltransferase family. COMT subfamily.</text>
</comment>
<evidence type="ECO:0000259" key="7">
    <source>
        <dbReference type="Pfam" id="PF00891"/>
    </source>
</evidence>
<dbReference type="FunFam" id="1.10.10.10:FF:000357">
    <property type="entry name" value="Caffeic acid 3-O-methyltransferase"/>
    <property type="match status" value="1"/>
</dbReference>
<dbReference type="SUPFAM" id="SSF53335">
    <property type="entry name" value="S-adenosyl-L-methionine-dependent methyltransferases"/>
    <property type="match status" value="1"/>
</dbReference>
<dbReference type="Proteomes" id="UP001161247">
    <property type="component" value="Chromosome 6"/>
</dbReference>
<dbReference type="InterPro" id="IPR001077">
    <property type="entry name" value="COMT_C"/>
</dbReference>
<evidence type="ECO:0000256" key="3">
    <source>
        <dbReference type="ARBA" id="ARBA00022691"/>
    </source>
</evidence>
<evidence type="ECO:0000256" key="4">
    <source>
        <dbReference type="ARBA" id="ARBA00034481"/>
    </source>
</evidence>
<dbReference type="InterPro" id="IPR036390">
    <property type="entry name" value="WH_DNA-bd_sf"/>
</dbReference>
<keyword evidence="1" id="KW-0489">Methyltransferase</keyword>
<dbReference type="PIRSF" id="PIRSF005739">
    <property type="entry name" value="O-mtase"/>
    <property type="match status" value="1"/>
</dbReference>
<dbReference type="AlphaFoldDB" id="A0AAV1DNF2"/>
<evidence type="ECO:0000256" key="5">
    <source>
        <dbReference type="PIRSR" id="PIRSR005739-1"/>
    </source>
</evidence>
<name>A0AAV1DNF2_OLDCO</name>
<dbReference type="InterPro" id="IPR029063">
    <property type="entry name" value="SAM-dependent_MTases_sf"/>
</dbReference>
<organism evidence="9 10">
    <name type="scientific">Oldenlandia corymbosa var. corymbosa</name>
    <dbReference type="NCBI Taxonomy" id="529605"/>
    <lineage>
        <taxon>Eukaryota</taxon>
        <taxon>Viridiplantae</taxon>
        <taxon>Streptophyta</taxon>
        <taxon>Embryophyta</taxon>
        <taxon>Tracheophyta</taxon>
        <taxon>Spermatophyta</taxon>
        <taxon>Magnoliopsida</taxon>
        <taxon>eudicotyledons</taxon>
        <taxon>Gunneridae</taxon>
        <taxon>Pentapetalae</taxon>
        <taxon>asterids</taxon>
        <taxon>lamiids</taxon>
        <taxon>Gentianales</taxon>
        <taxon>Rubiaceae</taxon>
        <taxon>Rubioideae</taxon>
        <taxon>Spermacoceae</taxon>
        <taxon>Hedyotis-Oldenlandia complex</taxon>
        <taxon>Oldenlandia</taxon>
    </lineage>
</organism>
<dbReference type="GO" id="GO:0008171">
    <property type="term" value="F:O-methyltransferase activity"/>
    <property type="evidence" value="ECO:0007669"/>
    <property type="project" value="InterPro"/>
</dbReference>
<dbReference type="GO" id="GO:0046983">
    <property type="term" value="F:protein dimerization activity"/>
    <property type="evidence" value="ECO:0007669"/>
    <property type="project" value="InterPro"/>
</dbReference>